<comment type="caution">
    <text evidence="1">The sequence shown here is derived from an EMBL/GenBank/DDBJ whole genome shotgun (WGS) entry which is preliminary data.</text>
</comment>
<name>A0A1V1P7K4_9BACT</name>
<dbReference type="Gene3D" id="2.160.20.10">
    <property type="entry name" value="Single-stranded right-handed beta-helix, Pectin lyase-like"/>
    <property type="match status" value="1"/>
</dbReference>
<dbReference type="AlphaFoldDB" id="A0A1V1P7K4"/>
<organism evidence="1 2">
    <name type="scientific">Candidatus Magnetoglobus multicellularis str. Araruama</name>
    <dbReference type="NCBI Taxonomy" id="890399"/>
    <lineage>
        <taxon>Bacteria</taxon>
        <taxon>Pseudomonadati</taxon>
        <taxon>Thermodesulfobacteriota</taxon>
        <taxon>Desulfobacteria</taxon>
        <taxon>Desulfobacterales</taxon>
        <taxon>Desulfobacteraceae</taxon>
        <taxon>Candidatus Magnetoglobus</taxon>
    </lineage>
</organism>
<sequence length="788" mass="87012">MKFDIFKQIIFWVGLVIIVIPTSPARAKIPSQIHFQGMLTDKDGQLIQQGQHALQFSIWNQQSPSDKSKALWQERHLVTVKNGVYSVLLGSHTLFSDPDKNPSTDDALSFAVPYYLDIQYKERSLASKGKLFPLTTVWTAFRANSAEGRLVTSVNNNHIIQAEDDIIFAKGGIQVTLPRASTNRGRIITIKKSDAQNKSVSIHCQANNHIIAPQTANAEQCPVTLTQAYEELTLISDGQLWWGMGQVFIHSDQLDLTDAVKSTDIKNGSITHLDISPDASIAYEQLSLLNSIQGQDIVPGTIKGFHIQAKSIANIHIAATASIAYTKLNLTGQIDIKDFKPECVETTTIKDATIIDQDIAEDAQIQYKKLNLVRAIQHRDLQASTVDSEIIKNKTIRDIDIADNARIQYKKLKLTDSIHTIDIRDQSITPSKLNHIHTMGKKHQALTADGQGGFEWKHMNVLDHVYVVGAGSVYETINDALSDARTIYAPVLIKVGPGVYNEQVVTRSNTCIEGAGQGITIIRYHGGKQGTAASATVVGYTDVELRDLTIISDASITRLPNAIGLYNMSSVSLRHVSIKAFGGTAYNYGIYNDRCQPNIHQVEVQVRSTVTEESWNYGIYNEFSDAHIEYVEIQAWGGDRTFGIANKSSFPEILHTHVTTSAGVMKNRGIWNESSSPRISFSEVIVSGVCHDNYGIENYNNSSPIIKNSMIKAVGLTSYGLYQWGSSQDAIRIYYSNIAGETNSIFGGNAQFLVAHSQIDGSISADIRCVASFNRKFMVLDEGCQLKE</sequence>
<dbReference type="InterPro" id="IPR012334">
    <property type="entry name" value="Pectin_lyas_fold"/>
</dbReference>
<gene>
    <name evidence="1" type="ORF">OMM_08495</name>
</gene>
<evidence type="ECO:0008006" key="3">
    <source>
        <dbReference type="Google" id="ProtNLM"/>
    </source>
</evidence>
<proteinExistence type="predicted"/>
<dbReference type="SUPFAM" id="SSF51126">
    <property type="entry name" value="Pectin lyase-like"/>
    <property type="match status" value="1"/>
</dbReference>
<protein>
    <recommendedName>
        <fullName evidence="3">Pectinesterase catalytic domain-containing protein</fullName>
    </recommendedName>
</protein>
<accession>A0A1V1P7K4</accession>
<evidence type="ECO:0000313" key="2">
    <source>
        <dbReference type="Proteomes" id="UP000189670"/>
    </source>
</evidence>
<dbReference type="EMBL" id="ATBP01000356">
    <property type="protein sequence ID" value="ETR70867.1"/>
    <property type="molecule type" value="Genomic_DNA"/>
</dbReference>
<evidence type="ECO:0000313" key="1">
    <source>
        <dbReference type="EMBL" id="ETR70867.1"/>
    </source>
</evidence>
<reference evidence="2" key="1">
    <citation type="submission" date="2012-11" db="EMBL/GenBank/DDBJ databases">
        <authorList>
            <person name="Lucero-Rivera Y.E."/>
            <person name="Tovar-Ramirez D."/>
        </authorList>
    </citation>
    <scope>NUCLEOTIDE SEQUENCE [LARGE SCALE GENOMIC DNA]</scope>
    <source>
        <strain evidence="2">Araruama</strain>
    </source>
</reference>
<dbReference type="InterPro" id="IPR011050">
    <property type="entry name" value="Pectin_lyase_fold/virulence"/>
</dbReference>
<dbReference type="Proteomes" id="UP000189670">
    <property type="component" value="Unassembled WGS sequence"/>
</dbReference>